<protein>
    <submittedName>
        <fullName evidence="2">ISAzo13 family transposase</fullName>
    </submittedName>
</protein>
<dbReference type="EMBL" id="JABBHS010000086">
    <property type="protein sequence ID" value="MBU2722241.1"/>
    <property type="molecule type" value="Genomic_DNA"/>
</dbReference>
<comment type="caution">
    <text evidence="2">The sequence shown here is derived from an EMBL/GenBank/DDBJ whole genome shotgun (WGS) entry which is preliminary data.</text>
</comment>
<evidence type="ECO:0000313" key="3">
    <source>
        <dbReference type="Proteomes" id="UP000887300"/>
    </source>
</evidence>
<feature type="compositionally biased region" description="Basic residues" evidence="1">
    <location>
        <begin position="71"/>
        <end position="80"/>
    </location>
</feature>
<organism evidence="2 3">
    <name type="scientific">Acidithiobacillus ferridurans</name>
    <dbReference type="NCBI Taxonomy" id="1232575"/>
    <lineage>
        <taxon>Bacteria</taxon>
        <taxon>Pseudomonadati</taxon>
        <taxon>Pseudomonadota</taxon>
        <taxon>Acidithiobacillia</taxon>
        <taxon>Acidithiobacillales</taxon>
        <taxon>Acidithiobacillaceae</taxon>
        <taxon>Acidithiobacillus</taxon>
    </lineage>
</organism>
<dbReference type="InterPro" id="IPR011518">
    <property type="entry name" value="Transposase_36"/>
</dbReference>
<evidence type="ECO:0000313" key="2">
    <source>
        <dbReference type="EMBL" id="MBU2722241.1"/>
    </source>
</evidence>
<evidence type="ECO:0000256" key="1">
    <source>
        <dbReference type="SAM" id="MobiDB-lite"/>
    </source>
</evidence>
<name>A0A8X8K8C0_ACIFI</name>
<dbReference type="Pfam" id="PF07592">
    <property type="entry name" value="DDE_Tnp_ISAZ013"/>
    <property type="match status" value="1"/>
</dbReference>
<dbReference type="NCBIfam" id="NF033519">
    <property type="entry name" value="transpos_ISAzo13"/>
    <property type="match status" value="1"/>
</dbReference>
<feature type="region of interest" description="Disordered" evidence="1">
    <location>
        <begin position="64"/>
        <end position="83"/>
    </location>
</feature>
<accession>A0A8X8K8C0</accession>
<proteinExistence type="predicted"/>
<sequence>MEADVLIAARHQALEGILDERQRRLHAAVEAKVLGHGGVKRVSEATGVARGSILAGLKELKDPENTLPKDRVRRPGGGRKKLVDRDPDLLAALERLVDPAARGDPQSPLRWTCKSLKQLAHELGEQGHRISHVSMGILLKELGYSLQGNRKTLEGTDHPDRDAQFQYIQEKTQQALDAGQPVISVDTKKKELVGNYKNTGQEWRPQGEPEAVQVHDFVDAELGRANPYGVYDLAQNAGWVSVGTDHDTASFAVATIRRWWLGMGQPLYPAAKELMIMADGGGSNGSRVRLWKLELQSLADELNLPIRVCHFPPGTSKWNKIEHRLFSYISMNWRGRPLVSHEVIVNLIAATTTSKGLKVRAAIDPTPHPKGIKVTDAEFAAIQLDRDDFHGEWNYVISPNIKYT</sequence>
<dbReference type="Proteomes" id="UP000887300">
    <property type="component" value="Unassembled WGS sequence"/>
</dbReference>
<gene>
    <name evidence="2" type="ORF">HF568_03135</name>
</gene>
<reference evidence="2" key="1">
    <citation type="journal article" date="2021" name="ISME J.">
        <title>Genomic evolution of the class Acidithiobacillia: deep-branching Proteobacteria living in extreme acidic conditions.</title>
        <authorList>
            <person name="Moya-Beltran A."/>
            <person name="Beard S."/>
            <person name="Rojas-Villalobos C."/>
            <person name="Issotta F."/>
            <person name="Gallardo Y."/>
            <person name="Ulloa R."/>
            <person name="Giaveno A."/>
            <person name="Degli Esposti M."/>
            <person name="Johnson D.B."/>
            <person name="Quatrini R."/>
        </authorList>
    </citation>
    <scope>NUCLEOTIDE SEQUENCE</scope>
    <source>
        <strain evidence="2">DSM 583</strain>
    </source>
</reference>
<dbReference type="AlphaFoldDB" id="A0A8X8K8C0"/>
<dbReference type="RefSeq" id="WP_215862142.1">
    <property type="nucleotide sequence ID" value="NZ_CP134225.1"/>
</dbReference>